<dbReference type="EMBL" id="JJMJ01000099">
    <property type="protein sequence ID" value="PPS22197.1"/>
    <property type="molecule type" value="Genomic_DNA"/>
</dbReference>
<reference evidence="1 2" key="1">
    <citation type="submission" date="2014-04" db="EMBL/GenBank/DDBJ databases">
        <title>Whole genome sequence of 'Brachyspira hampsonii' D13-03603F2.</title>
        <authorList>
            <person name="Patterson A.H."/>
            <person name="Chaban B."/>
            <person name="Fernando C."/>
            <person name="Harding J.C."/>
            <person name="Hill J.E."/>
        </authorList>
    </citation>
    <scope>NUCLEOTIDE SEQUENCE [LARGE SCALE GENOMIC DNA]</scope>
    <source>
        <strain evidence="1 2">D13-03603F2</strain>
    </source>
</reference>
<comment type="caution">
    <text evidence="1">The sequence shown here is derived from an EMBL/GenBank/DDBJ whole genome shotgun (WGS) entry which is preliminary data.</text>
</comment>
<organism evidence="1 2">
    <name type="scientific">Brachyspira murdochii</name>
    <dbReference type="NCBI Taxonomy" id="84378"/>
    <lineage>
        <taxon>Bacteria</taxon>
        <taxon>Pseudomonadati</taxon>
        <taxon>Spirochaetota</taxon>
        <taxon>Spirochaetia</taxon>
        <taxon>Brachyspirales</taxon>
        <taxon>Brachyspiraceae</taxon>
        <taxon>Brachyspira</taxon>
    </lineage>
</organism>
<accession>A0ABX5B6E3</accession>
<keyword evidence="2" id="KW-1185">Reference proteome</keyword>
<sequence>MKKVEEFYTKFKFCLSTNKEIANKEITILQNIINMSNKETSNYLRQYIVKLTYYRKNFLDSETASAISKMLMEIAFILRLQYADYLQKKENNMLKNDDEDIMGLSKMIKLLISEISMIIYKKEYETNNIFDNMEAFKSDSSIGHINRVFLTVIEAILFFNEKMSQGITNKIRVDFKKTYYKYSEKIYKMYNIDTENSLETNVKLGIRKVEANTLLDTSIGVLMHDIALENDHDYIPINEEKKDNHSIKDYTFAKYFMRGSEGISLTVSLHHEYYGHGYGLFSELYKAALKRNPNHNIEYLVSYDYKDILTLQSLTYLPAKILEVIDVYDTLTHGFKKSIKETVNYMTENFIEKDIMLDPIITNMFIQYLKEVKK</sequence>
<protein>
    <recommendedName>
        <fullName evidence="3">Metal dependent phosphohydrolase</fullName>
    </recommendedName>
</protein>
<proteinExistence type="predicted"/>
<evidence type="ECO:0008006" key="3">
    <source>
        <dbReference type="Google" id="ProtNLM"/>
    </source>
</evidence>
<dbReference type="Gene3D" id="1.10.3210.10">
    <property type="entry name" value="Hypothetical protein af1432"/>
    <property type="match status" value="1"/>
</dbReference>
<dbReference type="Proteomes" id="UP000238924">
    <property type="component" value="Unassembled WGS sequence"/>
</dbReference>
<evidence type="ECO:0000313" key="1">
    <source>
        <dbReference type="EMBL" id="PPS22197.1"/>
    </source>
</evidence>
<evidence type="ECO:0000313" key="2">
    <source>
        <dbReference type="Proteomes" id="UP000238924"/>
    </source>
</evidence>
<dbReference type="RefSeq" id="WP_104618400.1">
    <property type="nucleotide sequence ID" value="NZ_JJMJ01000099.1"/>
</dbReference>
<name>A0ABX5B6E3_9SPIR</name>
<gene>
    <name evidence="1" type="ORF">DJ52_06470</name>
</gene>